<dbReference type="EMBL" id="QUWK01000012">
    <property type="protein sequence ID" value="RFU94176.1"/>
    <property type="molecule type" value="Genomic_DNA"/>
</dbReference>
<proteinExistence type="predicted"/>
<evidence type="ECO:0000313" key="3">
    <source>
        <dbReference type="Proteomes" id="UP000264002"/>
    </source>
</evidence>
<evidence type="ECO:0000313" key="2">
    <source>
        <dbReference type="EMBL" id="RFU94176.1"/>
    </source>
</evidence>
<protein>
    <submittedName>
        <fullName evidence="2">Uncharacterized protein</fullName>
    </submittedName>
</protein>
<keyword evidence="1" id="KW-0732">Signal</keyword>
<sequence length="300" mass="33811">MKKILGLTLVLTLLLTGTLAATVDTSQADALYEIDSFSQAEALLEAQLTQVNNNADRAQILWRLARLQVSLGDELDENNKEGRFAFYEKGEQYALQSIEANASYEGYLWKCSNIGRWGQTKGPLNALGKAKGMLEDLTTIVNTLGVVDSSETWYVLSSLYDELPGGFLSFGNKEWAVSYMRIAMDTIPSHLYYPAHYQKLAEELYARNWSASKRSKEMRSMEKDWNKASSNLEKYRYYEGKDGGKSKPFYSSVTLDSMSDRQEAVMVLSYALAKATMLEPLKESDAVVVEEIKQLVDDWT</sequence>
<organism evidence="2 3">
    <name type="scientific">Sphaerochaeta halotolerans</name>
    <dbReference type="NCBI Taxonomy" id="2293840"/>
    <lineage>
        <taxon>Bacteria</taxon>
        <taxon>Pseudomonadati</taxon>
        <taxon>Spirochaetota</taxon>
        <taxon>Spirochaetia</taxon>
        <taxon>Spirochaetales</taxon>
        <taxon>Sphaerochaetaceae</taxon>
        <taxon>Sphaerochaeta</taxon>
    </lineage>
</organism>
<name>A0A372MFV0_9SPIR</name>
<gene>
    <name evidence="2" type="ORF">DYP60_11280</name>
</gene>
<accession>A0A372MFV0</accession>
<evidence type="ECO:0000256" key="1">
    <source>
        <dbReference type="SAM" id="SignalP"/>
    </source>
</evidence>
<keyword evidence="3" id="KW-1185">Reference proteome</keyword>
<comment type="caution">
    <text evidence="2">The sequence shown here is derived from an EMBL/GenBank/DDBJ whole genome shotgun (WGS) entry which is preliminary data.</text>
</comment>
<reference evidence="3" key="1">
    <citation type="submission" date="2018-08" db="EMBL/GenBank/DDBJ databases">
        <authorList>
            <person name="Grouzdev D.S."/>
            <person name="Krutkina M.S."/>
        </authorList>
    </citation>
    <scope>NUCLEOTIDE SEQUENCE [LARGE SCALE GENOMIC DNA]</scope>
    <source>
        <strain evidence="3">4-11</strain>
    </source>
</reference>
<reference evidence="2 3" key="2">
    <citation type="submission" date="2018-09" db="EMBL/GenBank/DDBJ databases">
        <title>Genome of Sphaerochaeta halotolerans strain 4-11.</title>
        <authorList>
            <person name="Nazina T.N."/>
            <person name="Sokolova D.S."/>
        </authorList>
    </citation>
    <scope>NUCLEOTIDE SEQUENCE [LARGE SCALE GENOMIC DNA]</scope>
    <source>
        <strain evidence="2 3">4-11</strain>
    </source>
</reference>
<dbReference type="Proteomes" id="UP000264002">
    <property type="component" value="Unassembled WGS sequence"/>
</dbReference>
<dbReference type="AlphaFoldDB" id="A0A372MFV0"/>
<feature type="signal peptide" evidence="1">
    <location>
        <begin position="1"/>
        <end position="20"/>
    </location>
</feature>
<feature type="chain" id="PRO_5016729983" evidence="1">
    <location>
        <begin position="21"/>
        <end position="300"/>
    </location>
</feature>
<dbReference type="RefSeq" id="WP_117331116.1">
    <property type="nucleotide sequence ID" value="NZ_QUWK01000012.1"/>
</dbReference>